<proteinExistence type="predicted"/>
<evidence type="ECO:0000313" key="4">
    <source>
        <dbReference type="EMBL" id="KAG6503505.1"/>
    </source>
</evidence>
<dbReference type="EMBL" id="JACMSC010000010">
    <property type="protein sequence ID" value="KAG6503505.1"/>
    <property type="molecule type" value="Genomic_DNA"/>
</dbReference>
<accession>A0A8J5G9D5</accession>
<evidence type="ECO:0000259" key="3">
    <source>
        <dbReference type="SMART" id="SM00672"/>
    </source>
</evidence>
<dbReference type="Proteomes" id="UP000734854">
    <property type="component" value="Unassembled WGS sequence"/>
</dbReference>
<gene>
    <name evidence="4" type="ORF">ZIOFF_035820</name>
</gene>
<evidence type="ECO:0000256" key="2">
    <source>
        <dbReference type="SAM" id="Phobius"/>
    </source>
</evidence>
<dbReference type="AlphaFoldDB" id="A0A8J5G9D5"/>
<protein>
    <recommendedName>
        <fullName evidence="3">Glycosyl transferase CAP10 domain-containing protein</fullName>
    </recommendedName>
</protein>
<dbReference type="Pfam" id="PF05686">
    <property type="entry name" value="Glyco_transf_90"/>
    <property type="match status" value="1"/>
</dbReference>
<dbReference type="PANTHER" id="PTHR12203">
    <property type="entry name" value="KDEL LYS-ASP-GLU-LEU CONTAINING - RELATED"/>
    <property type="match status" value="1"/>
</dbReference>
<evidence type="ECO:0000313" key="5">
    <source>
        <dbReference type="Proteomes" id="UP000734854"/>
    </source>
</evidence>
<dbReference type="PANTHER" id="PTHR12203:SF105">
    <property type="entry name" value="OS08G0101800 PROTEIN"/>
    <property type="match status" value="1"/>
</dbReference>
<evidence type="ECO:0000256" key="1">
    <source>
        <dbReference type="SAM" id="MobiDB-lite"/>
    </source>
</evidence>
<feature type="compositionally biased region" description="Polar residues" evidence="1">
    <location>
        <begin position="68"/>
        <end position="104"/>
    </location>
</feature>
<keyword evidence="2" id="KW-0472">Membrane</keyword>
<feature type="compositionally biased region" description="Low complexity" evidence="1">
    <location>
        <begin position="105"/>
        <end position="133"/>
    </location>
</feature>
<feature type="transmembrane region" description="Helical" evidence="2">
    <location>
        <begin position="35"/>
        <end position="55"/>
    </location>
</feature>
<name>A0A8J5G9D5_ZINOF</name>
<dbReference type="InterPro" id="IPR051091">
    <property type="entry name" value="O-Glucosyltr/Glycosyltrsf_90"/>
</dbReference>
<feature type="region of interest" description="Disordered" evidence="1">
    <location>
        <begin position="60"/>
        <end position="137"/>
    </location>
</feature>
<organism evidence="4 5">
    <name type="scientific">Zingiber officinale</name>
    <name type="common">Ginger</name>
    <name type="synonym">Amomum zingiber</name>
    <dbReference type="NCBI Taxonomy" id="94328"/>
    <lineage>
        <taxon>Eukaryota</taxon>
        <taxon>Viridiplantae</taxon>
        <taxon>Streptophyta</taxon>
        <taxon>Embryophyta</taxon>
        <taxon>Tracheophyta</taxon>
        <taxon>Spermatophyta</taxon>
        <taxon>Magnoliopsida</taxon>
        <taxon>Liliopsida</taxon>
        <taxon>Zingiberales</taxon>
        <taxon>Zingiberaceae</taxon>
        <taxon>Zingiber</taxon>
    </lineage>
</organism>
<feature type="domain" description="Glycosyl transferase CAP10" evidence="3">
    <location>
        <begin position="245"/>
        <end position="513"/>
    </location>
</feature>
<dbReference type="InterPro" id="IPR006598">
    <property type="entry name" value="CAP10"/>
</dbReference>
<reference evidence="4 5" key="1">
    <citation type="submission" date="2020-08" db="EMBL/GenBank/DDBJ databases">
        <title>Plant Genome Project.</title>
        <authorList>
            <person name="Zhang R.-G."/>
        </authorList>
    </citation>
    <scope>NUCLEOTIDE SEQUENCE [LARGE SCALE GENOMIC DNA]</scope>
    <source>
        <tissue evidence="4">Rhizome</tissue>
    </source>
</reference>
<sequence>MAMRARLGRLWDGSEERNTSSETKGKSGSPGPKRFPIRMIVAVLVALFVLVYFYSSGTSFSRSERGVDSQSLIERNSKAQSVPTTTITQPSEVQSSPSVTTQPSEAQSIPTATAAAAVTEPSEVESSPSTQPSKAQAVPIKLNCPNEAAPVCQRSSSLASTLSLKTPQLSPTCPEYFRWIHEDLRPWKSDGITKELIESAKSLATFRLVVLDGRVYVEEYFGHSMTRNVFTLWGIIQLINRYPGRVPDLDLMFNCMDQPSVKSAQYSPSTLPPVFHYCKDDQTSDILFPDWSFWGWPDTNIKPWAPLMEEMKQANEEMKWVDREPYAFWKGNPTMGANRQELLQCNVTREQDWNGRIYTQKLIFGVVLVSHSSLKNMFLPSKDWSREEEQGYQSSNLAKQCNYRYRIYVDGLAWSVSQKYVMACDSPTLFIDTPWYEFFQRGLMPGHHYWPIPENDKCKAIKFAVDWGNKHHKEAQAMGKASFKFFEEEVKMDYVYDYMLHVLTDYAELLRYKPTVPEKATEICLESMACHVQDNVKKFMLESMEKSTGVSEPCKLPPPFAPEELRQLNDKKADAVRQTISWQQNARAERRRKF</sequence>
<feature type="region of interest" description="Disordered" evidence="1">
    <location>
        <begin position="1"/>
        <end position="32"/>
    </location>
</feature>
<feature type="compositionally biased region" description="Basic and acidic residues" evidence="1">
    <location>
        <begin position="12"/>
        <end position="25"/>
    </location>
</feature>
<comment type="caution">
    <text evidence="4">The sequence shown here is derived from an EMBL/GenBank/DDBJ whole genome shotgun (WGS) entry which is preliminary data.</text>
</comment>
<dbReference type="SMART" id="SM00672">
    <property type="entry name" value="CAP10"/>
    <property type="match status" value="1"/>
</dbReference>
<keyword evidence="2" id="KW-0812">Transmembrane</keyword>
<keyword evidence="2" id="KW-1133">Transmembrane helix</keyword>
<keyword evidence="5" id="KW-1185">Reference proteome</keyword>